<gene>
    <name evidence="8" type="primary">panC</name>
    <name evidence="9" type="ORF">DV711_15750</name>
</gene>
<dbReference type="UniPathway" id="UPA00028">
    <property type="reaction ID" value="UER00005"/>
</dbReference>
<feature type="active site" description="Proton donor" evidence="8">
    <location>
        <position position="37"/>
    </location>
</feature>
<accession>A0A369WCZ5</accession>
<evidence type="ECO:0000256" key="1">
    <source>
        <dbReference type="ARBA" id="ARBA00004990"/>
    </source>
</evidence>
<keyword evidence="3 8" id="KW-0436">Ligase</keyword>
<dbReference type="RefSeq" id="WP_114696669.1">
    <property type="nucleotide sequence ID" value="NZ_QQOH01000004.1"/>
</dbReference>
<dbReference type="EMBL" id="QQOH01000004">
    <property type="protein sequence ID" value="RDE19049.1"/>
    <property type="molecule type" value="Genomic_DNA"/>
</dbReference>
<evidence type="ECO:0000256" key="5">
    <source>
        <dbReference type="ARBA" id="ARBA00022741"/>
    </source>
</evidence>
<dbReference type="InterPro" id="IPR042176">
    <property type="entry name" value="Pantoate_ligase_C"/>
</dbReference>
<evidence type="ECO:0000256" key="6">
    <source>
        <dbReference type="ARBA" id="ARBA00022840"/>
    </source>
</evidence>
<comment type="caution">
    <text evidence="9">The sequence shown here is derived from an EMBL/GenBank/DDBJ whole genome shotgun (WGS) entry which is preliminary data.</text>
</comment>
<dbReference type="GO" id="GO:0015940">
    <property type="term" value="P:pantothenate biosynthetic process"/>
    <property type="evidence" value="ECO:0007669"/>
    <property type="project" value="UniProtKB-UniRule"/>
</dbReference>
<dbReference type="Pfam" id="PF02569">
    <property type="entry name" value="Pantoate_ligase"/>
    <property type="match status" value="1"/>
</dbReference>
<dbReference type="Gene3D" id="3.40.50.620">
    <property type="entry name" value="HUPs"/>
    <property type="match status" value="1"/>
</dbReference>
<dbReference type="InterPro" id="IPR004821">
    <property type="entry name" value="Cyt_trans-like"/>
</dbReference>
<dbReference type="SUPFAM" id="SSF52374">
    <property type="entry name" value="Nucleotidylyl transferase"/>
    <property type="match status" value="1"/>
</dbReference>
<dbReference type="NCBIfam" id="TIGR00018">
    <property type="entry name" value="panC"/>
    <property type="match status" value="1"/>
</dbReference>
<keyword evidence="6 8" id="KW-0067">ATP-binding</keyword>
<dbReference type="AlphaFoldDB" id="A0A369WCZ5"/>
<dbReference type="GO" id="GO:0005524">
    <property type="term" value="F:ATP binding"/>
    <property type="evidence" value="ECO:0007669"/>
    <property type="project" value="UniProtKB-KW"/>
</dbReference>
<proteinExistence type="inferred from homology"/>
<comment type="function">
    <text evidence="8">Catalyzes the condensation of pantoate with beta-alanine in an ATP-dependent reaction via a pantoyl-adenylate intermediate.</text>
</comment>
<feature type="binding site" evidence="8">
    <location>
        <begin position="149"/>
        <end position="152"/>
    </location>
    <ligand>
        <name>ATP</name>
        <dbReference type="ChEBI" id="CHEBI:30616"/>
    </ligand>
</feature>
<dbReference type="InterPro" id="IPR003721">
    <property type="entry name" value="Pantoate_ligase"/>
</dbReference>
<organism evidence="9 10">
    <name type="scientific">Motiliproteus coralliicola</name>
    <dbReference type="NCBI Taxonomy" id="2283196"/>
    <lineage>
        <taxon>Bacteria</taxon>
        <taxon>Pseudomonadati</taxon>
        <taxon>Pseudomonadota</taxon>
        <taxon>Gammaproteobacteria</taxon>
        <taxon>Oceanospirillales</taxon>
        <taxon>Oceanospirillaceae</taxon>
        <taxon>Motiliproteus</taxon>
    </lineage>
</organism>
<comment type="subunit">
    <text evidence="8">Homodimer.</text>
</comment>
<evidence type="ECO:0000256" key="3">
    <source>
        <dbReference type="ARBA" id="ARBA00022598"/>
    </source>
</evidence>
<dbReference type="GO" id="GO:0005829">
    <property type="term" value="C:cytosol"/>
    <property type="evidence" value="ECO:0007669"/>
    <property type="project" value="TreeGrafter"/>
</dbReference>
<feature type="binding site" evidence="8">
    <location>
        <position position="61"/>
    </location>
    <ligand>
        <name>beta-alanine</name>
        <dbReference type="ChEBI" id="CHEBI:57966"/>
    </ligand>
</feature>
<evidence type="ECO:0000313" key="10">
    <source>
        <dbReference type="Proteomes" id="UP000253769"/>
    </source>
</evidence>
<dbReference type="FunFam" id="3.40.50.620:FF:000013">
    <property type="entry name" value="Pantothenate synthetase"/>
    <property type="match status" value="1"/>
</dbReference>
<evidence type="ECO:0000313" key="9">
    <source>
        <dbReference type="EMBL" id="RDE19049.1"/>
    </source>
</evidence>
<dbReference type="OrthoDB" id="9773087at2"/>
<feature type="binding site" evidence="8">
    <location>
        <position position="61"/>
    </location>
    <ligand>
        <name>(R)-pantoate</name>
        <dbReference type="ChEBI" id="CHEBI:15980"/>
    </ligand>
</feature>
<dbReference type="InterPro" id="IPR014729">
    <property type="entry name" value="Rossmann-like_a/b/a_fold"/>
</dbReference>
<keyword evidence="8" id="KW-0963">Cytoplasm</keyword>
<feature type="binding site" evidence="8">
    <location>
        <begin position="186"/>
        <end position="189"/>
    </location>
    <ligand>
        <name>ATP</name>
        <dbReference type="ChEBI" id="CHEBI:30616"/>
    </ligand>
</feature>
<keyword evidence="10" id="KW-1185">Reference proteome</keyword>
<dbReference type="PANTHER" id="PTHR21299">
    <property type="entry name" value="CYTIDYLATE KINASE/PANTOATE-BETA-ALANINE LIGASE"/>
    <property type="match status" value="1"/>
</dbReference>
<dbReference type="EC" id="6.3.2.1" evidence="8"/>
<comment type="pathway">
    <text evidence="1 8">Cofactor biosynthesis; (R)-pantothenate biosynthesis; (R)-pantothenate from (R)-pantoate and beta-alanine: step 1/1.</text>
</comment>
<feature type="binding site" evidence="8">
    <location>
        <position position="178"/>
    </location>
    <ligand>
        <name>ATP</name>
        <dbReference type="ChEBI" id="CHEBI:30616"/>
    </ligand>
</feature>
<evidence type="ECO:0000256" key="2">
    <source>
        <dbReference type="ARBA" id="ARBA00009256"/>
    </source>
</evidence>
<dbReference type="CDD" id="cd00560">
    <property type="entry name" value="PanC"/>
    <property type="match status" value="1"/>
</dbReference>
<feature type="binding site" evidence="8">
    <location>
        <position position="155"/>
    </location>
    <ligand>
        <name>(R)-pantoate</name>
        <dbReference type="ChEBI" id="CHEBI:15980"/>
    </ligand>
</feature>
<comment type="catalytic activity">
    <reaction evidence="7 8">
        <text>(R)-pantoate + beta-alanine + ATP = (R)-pantothenate + AMP + diphosphate + H(+)</text>
        <dbReference type="Rhea" id="RHEA:10912"/>
        <dbReference type="ChEBI" id="CHEBI:15378"/>
        <dbReference type="ChEBI" id="CHEBI:15980"/>
        <dbReference type="ChEBI" id="CHEBI:29032"/>
        <dbReference type="ChEBI" id="CHEBI:30616"/>
        <dbReference type="ChEBI" id="CHEBI:33019"/>
        <dbReference type="ChEBI" id="CHEBI:57966"/>
        <dbReference type="ChEBI" id="CHEBI:456215"/>
        <dbReference type="EC" id="6.3.2.1"/>
    </reaction>
</comment>
<dbReference type="GO" id="GO:0004592">
    <property type="term" value="F:pantoate-beta-alanine ligase activity"/>
    <property type="evidence" value="ECO:0007669"/>
    <property type="project" value="UniProtKB-UniRule"/>
</dbReference>
<reference evidence="9 10" key="1">
    <citation type="submission" date="2018-07" db="EMBL/GenBank/DDBJ databases">
        <title>Motiliproteus coralliicola sp. nov., a bacterium isolated from Coral.</title>
        <authorList>
            <person name="Wang G."/>
        </authorList>
    </citation>
    <scope>NUCLEOTIDE SEQUENCE [LARGE SCALE GENOMIC DNA]</scope>
    <source>
        <strain evidence="9 10">C34</strain>
    </source>
</reference>
<evidence type="ECO:0000256" key="4">
    <source>
        <dbReference type="ARBA" id="ARBA00022655"/>
    </source>
</evidence>
<protein>
    <recommendedName>
        <fullName evidence="8">Pantothenate synthetase</fullName>
        <shortName evidence="8">PS</shortName>
        <ecNumber evidence="8">6.3.2.1</ecNumber>
    </recommendedName>
    <alternativeName>
        <fullName evidence="8">Pantoate--beta-alanine ligase</fullName>
    </alternativeName>
    <alternativeName>
        <fullName evidence="8">Pantoate-activating enzyme</fullName>
    </alternativeName>
</protein>
<keyword evidence="4 8" id="KW-0566">Pantothenate biosynthesis</keyword>
<evidence type="ECO:0000256" key="7">
    <source>
        <dbReference type="ARBA" id="ARBA00048258"/>
    </source>
</evidence>
<sequence>MRVLNTVESLQSVLQSARESGKTIGFVPTMGNLHQGHLSLVEKAGDSCDLVVVSIFVNPLQFAAGEDLDTYPRTLAEDRAKLEQQGCDILFAPTVAEMYPEGQRIETQVDLPTLSQMHCGITRPHFFKGVATVVVKLLCMVLPTRAFFGEKDRQQLTIIRQVVKDLSLPVVIEGVPTIREPSGLAMSSRNGYLSDAGRERAAYLYRLLSEVREQIEQGARDYPALQQRANQALAAEGFEPDYFHICQQQSLQPASESDRELAILAAAKLDGTRLIDNIAFRISPLA</sequence>
<dbReference type="Gene3D" id="3.30.1300.10">
    <property type="entry name" value="Pantoate-beta-alanine ligase, C-terminal domain"/>
    <property type="match status" value="1"/>
</dbReference>
<comment type="subcellular location">
    <subcellularLocation>
        <location evidence="8">Cytoplasm</location>
    </subcellularLocation>
</comment>
<dbReference type="HAMAP" id="MF_00158">
    <property type="entry name" value="PanC"/>
    <property type="match status" value="1"/>
</dbReference>
<dbReference type="PANTHER" id="PTHR21299:SF1">
    <property type="entry name" value="PANTOATE--BETA-ALANINE LIGASE"/>
    <property type="match status" value="1"/>
</dbReference>
<keyword evidence="5 8" id="KW-0547">Nucleotide-binding</keyword>
<dbReference type="Proteomes" id="UP000253769">
    <property type="component" value="Unassembled WGS sequence"/>
</dbReference>
<name>A0A369WCZ5_9GAMM</name>
<dbReference type="FunFam" id="3.30.1300.10:FF:000001">
    <property type="entry name" value="Pantothenate synthetase"/>
    <property type="match status" value="1"/>
</dbReference>
<comment type="miscellaneous">
    <text evidence="8">The reaction proceeds by a bi uni uni bi ping pong mechanism.</text>
</comment>
<dbReference type="NCBIfam" id="TIGR00125">
    <property type="entry name" value="cyt_tran_rel"/>
    <property type="match status" value="1"/>
</dbReference>
<feature type="binding site" evidence="8">
    <location>
        <begin position="30"/>
        <end position="37"/>
    </location>
    <ligand>
        <name>ATP</name>
        <dbReference type="ChEBI" id="CHEBI:30616"/>
    </ligand>
</feature>
<evidence type="ECO:0000256" key="8">
    <source>
        <dbReference type="HAMAP-Rule" id="MF_00158"/>
    </source>
</evidence>
<comment type="similarity">
    <text evidence="2 8">Belongs to the pantothenate synthetase family.</text>
</comment>